<evidence type="ECO:0000313" key="1">
    <source>
        <dbReference type="EMBL" id="AWW30847.1"/>
    </source>
</evidence>
<dbReference type="KEGG" id="est:DN752_12315"/>
<evidence type="ECO:0000313" key="2">
    <source>
        <dbReference type="Proteomes" id="UP000248688"/>
    </source>
</evidence>
<keyword evidence="2" id="KW-1185">Reference proteome</keyword>
<dbReference type="Proteomes" id="UP000248688">
    <property type="component" value="Chromosome"/>
</dbReference>
<protein>
    <recommendedName>
        <fullName evidence="3">Carboxypeptidase-like regulatory domain-containing protein</fullName>
    </recommendedName>
</protein>
<dbReference type="RefSeq" id="WP_112784224.1">
    <property type="nucleotide sequence ID" value="NZ_CP030041.1"/>
</dbReference>
<proteinExistence type="predicted"/>
<accession>A0A2Z4IJG3</accession>
<evidence type="ECO:0008006" key="3">
    <source>
        <dbReference type="Google" id="ProtNLM"/>
    </source>
</evidence>
<gene>
    <name evidence="1" type="ORF">DN752_12315</name>
</gene>
<reference evidence="1 2" key="1">
    <citation type="submission" date="2018-06" db="EMBL/GenBank/DDBJ databases">
        <title>Echinicola strongylocentroti sp. nov., isolated from a sea urchin Strongylocentrotus intermedius.</title>
        <authorList>
            <person name="Bae S.S."/>
        </authorList>
    </citation>
    <scope>NUCLEOTIDE SEQUENCE [LARGE SCALE GENOMIC DNA]</scope>
    <source>
        <strain evidence="1 2">MEBiC08714</strain>
    </source>
</reference>
<organism evidence="1 2">
    <name type="scientific">Echinicola strongylocentroti</name>
    <dbReference type="NCBI Taxonomy" id="1795355"/>
    <lineage>
        <taxon>Bacteria</taxon>
        <taxon>Pseudomonadati</taxon>
        <taxon>Bacteroidota</taxon>
        <taxon>Cytophagia</taxon>
        <taxon>Cytophagales</taxon>
        <taxon>Cyclobacteriaceae</taxon>
        <taxon>Echinicola</taxon>
    </lineage>
</organism>
<sequence>MMILPFLASAQEEKIVTGKVVDRLTKEAIPVVRISSSIERVSTNDLGEFTIKAKAGDQLIFVHLSYKPVHVVFSGGVSELEIVEMDERMLELEEFQVNEMPSEQAFKEAILNTTSDHAVQYNRLQRNTSTIMRIKDLSYYHD</sequence>
<dbReference type="EMBL" id="CP030041">
    <property type="protein sequence ID" value="AWW30847.1"/>
    <property type="molecule type" value="Genomic_DNA"/>
</dbReference>
<name>A0A2Z4IJG3_9BACT</name>
<dbReference type="OrthoDB" id="839825at2"/>
<dbReference type="AlphaFoldDB" id="A0A2Z4IJG3"/>